<gene>
    <name evidence="9 10" type="primary">flhD</name>
    <name evidence="10" type="ORF">IM787_13690</name>
</gene>
<comment type="similarity">
    <text evidence="9">Belongs to the FlhD family.</text>
</comment>
<dbReference type="NCBIfam" id="NF002783">
    <property type="entry name" value="PRK02909.1-1"/>
    <property type="match status" value="1"/>
</dbReference>
<dbReference type="Gene3D" id="1.10.4000.10">
    <property type="entry name" value="Flagellar transcriptional activator FlhD"/>
    <property type="match status" value="1"/>
</dbReference>
<comment type="domain">
    <text evidence="9">The C-terminal region contains a putative helix-turn-helix (HTH) motif, suggesting that this region may bind DNA.</text>
</comment>
<keyword evidence="3 9" id="KW-0805">Transcription regulation</keyword>
<comment type="subcellular location">
    <subcellularLocation>
        <location evidence="9">Cytoplasm</location>
    </subcellularLocation>
</comment>
<reference evidence="10 11" key="1">
    <citation type="submission" date="2020-10" db="EMBL/GenBank/DDBJ databases">
        <title>Ramlibacter sp. HM2 16S ribosomal RNA gene Genome sequencing and assembly.</title>
        <authorList>
            <person name="Kang M."/>
        </authorList>
    </citation>
    <scope>NUCLEOTIDE SEQUENCE [LARGE SCALE GENOMIC DNA]</scope>
    <source>
        <strain evidence="10 11">HM2</strain>
    </source>
</reference>
<evidence type="ECO:0000256" key="6">
    <source>
        <dbReference type="ARBA" id="ARBA00023159"/>
    </source>
</evidence>
<feature type="disulfide bond" description="Interchain" evidence="9">
    <location>
        <position position="65"/>
    </location>
</feature>
<name>A0ABR9S517_9BURK</name>
<proteinExistence type="inferred from homology"/>
<organism evidence="10 11">
    <name type="scientific">Ramlibacter pallidus</name>
    <dbReference type="NCBI Taxonomy" id="2780087"/>
    <lineage>
        <taxon>Bacteria</taxon>
        <taxon>Pseudomonadati</taxon>
        <taxon>Pseudomonadota</taxon>
        <taxon>Betaproteobacteria</taxon>
        <taxon>Burkholderiales</taxon>
        <taxon>Comamonadaceae</taxon>
        <taxon>Ramlibacter</taxon>
    </lineage>
</organism>
<evidence type="ECO:0000256" key="1">
    <source>
        <dbReference type="ARBA" id="ARBA00022490"/>
    </source>
</evidence>
<keyword evidence="10" id="KW-0966">Cell projection</keyword>
<dbReference type="InterPro" id="IPR023559">
    <property type="entry name" value="Flagellar_FlhD"/>
</dbReference>
<comment type="subunit">
    <text evidence="9">Homodimer; disulfide-linked. Forms a heterohexamer composed of two FlhC and four FlhD subunits. Each FlhC binds a FlhD dimer, forming a heterotrimer, and a hexamer assembles by dimerization of two heterotrimers.</text>
</comment>
<keyword evidence="4 9" id="KW-0238">DNA-binding</keyword>
<keyword evidence="5 9" id="KW-1015">Disulfide bond</keyword>
<evidence type="ECO:0000256" key="4">
    <source>
        <dbReference type="ARBA" id="ARBA00023125"/>
    </source>
</evidence>
<dbReference type="Proteomes" id="UP000806285">
    <property type="component" value="Unassembled WGS sequence"/>
</dbReference>
<evidence type="ECO:0000256" key="5">
    <source>
        <dbReference type="ARBA" id="ARBA00023157"/>
    </source>
</evidence>
<protein>
    <recommendedName>
        <fullName evidence="9">Flagellar transcriptional regulator FlhD</fullName>
    </recommendedName>
</protein>
<dbReference type="RefSeq" id="WP_193677245.1">
    <property type="nucleotide sequence ID" value="NZ_JADDIV010000004.1"/>
</dbReference>
<evidence type="ECO:0000256" key="7">
    <source>
        <dbReference type="ARBA" id="ARBA00023163"/>
    </source>
</evidence>
<keyword evidence="7 9" id="KW-0804">Transcription</keyword>
<dbReference type="InterPro" id="IPR036194">
    <property type="entry name" value="FlhD_sf"/>
</dbReference>
<evidence type="ECO:0000313" key="11">
    <source>
        <dbReference type="Proteomes" id="UP000806285"/>
    </source>
</evidence>
<evidence type="ECO:0000256" key="8">
    <source>
        <dbReference type="ARBA" id="ARBA00025431"/>
    </source>
</evidence>
<evidence type="ECO:0000256" key="3">
    <source>
        <dbReference type="ARBA" id="ARBA00023015"/>
    </source>
</evidence>
<dbReference type="HAMAP" id="MF_00725">
    <property type="entry name" value="FlhD"/>
    <property type="match status" value="1"/>
</dbReference>
<dbReference type="EMBL" id="JADDIV010000004">
    <property type="protein sequence ID" value="MBE7368607.1"/>
    <property type="molecule type" value="Genomic_DNA"/>
</dbReference>
<comment type="caution">
    <text evidence="10">The sequence shown here is derived from an EMBL/GenBank/DDBJ whole genome shotgun (WGS) entry which is preliminary data.</text>
</comment>
<keyword evidence="2 9" id="KW-1005">Bacterial flagellum biogenesis</keyword>
<evidence type="ECO:0000256" key="2">
    <source>
        <dbReference type="ARBA" id="ARBA00022795"/>
    </source>
</evidence>
<dbReference type="SUPFAM" id="SSF63592">
    <property type="entry name" value="Flagellar transcriptional activator FlhD"/>
    <property type="match status" value="1"/>
</dbReference>
<keyword evidence="11" id="KW-1185">Reference proteome</keyword>
<keyword evidence="10" id="KW-0282">Flagellum</keyword>
<sequence length="108" mass="11557">MEAADATKEIADLNLTYLLLAQKLLREDRAGAMLRLGISAEMADLLGSMTLAEVVKLAASNFVLCAFRLDELPGVRSMLQPGREGALQQAHLSILLAGRHQQAAAAAR</sequence>
<keyword evidence="1 9" id="KW-0963">Cytoplasm</keyword>
<keyword evidence="10" id="KW-0969">Cilium</keyword>
<accession>A0ABR9S517</accession>
<dbReference type="Pfam" id="PF05247">
    <property type="entry name" value="FlhD"/>
    <property type="match status" value="1"/>
</dbReference>
<comment type="function">
    <text evidence="8 9">Functions in complex with FlhC as a master transcriptional regulator that regulates transcription of several flagellar and non-flagellar operons by binding to their promoter region. Activates expression of class 2 flagellar genes, including fliA, which is a flagellum-specific sigma factor that turns on the class 3 genes. Also regulates genes whose products function in a variety of physiological pathways.</text>
</comment>
<evidence type="ECO:0000313" key="10">
    <source>
        <dbReference type="EMBL" id="MBE7368607.1"/>
    </source>
</evidence>
<evidence type="ECO:0000256" key="9">
    <source>
        <dbReference type="HAMAP-Rule" id="MF_00725"/>
    </source>
</evidence>
<keyword evidence="6 9" id="KW-0010">Activator</keyword>